<proteinExistence type="predicted"/>
<name>A0ABU7TTC6_9HYPH</name>
<dbReference type="EMBL" id="MLCA01000011">
    <property type="protein sequence ID" value="MEE7493154.1"/>
    <property type="molecule type" value="Genomic_DNA"/>
</dbReference>
<protein>
    <submittedName>
        <fullName evidence="2">Uncharacterized protein</fullName>
    </submittedName>
</protein>
<keyword evidence="1" id="KW-0812">Transmembrane</keyword>
<gene>
    <name evidence="2" type="ORF">MOTC310_22910</name>
</gene>
<evidence type="ECO:0000313" key="2">
    <source>
        <dbReference type="EMBL" id="MEE7493154.1"/>
    </source>
</evidence>
<reference evidence="2 3" key="1">
    <citation type="journal article" date="2012" name="Genet. Mol. Biol.">
        <title>Analysis of 16S rRNA and mxaF genes revealing insights into Methylobacterium niche-specific plant association.</title>
        <authorList>
            <person name="Dourado M.N."/>
            <person name="Andreote F.D."/>
            <person name="Dini-Andreote F."/>
            <person name="Conti R."/>
            <person name="Araujo J.M."/>
            <person name="Araujo W.L."/>
        </authorList>
    </citation>
    <scope>NUCLEOTIDE SEQUENCE [LARGE SCALE GENOMIC DNA]</scope>
    <source>
        <strain evidence="2 3">TC3-10</strain>
    </source>
</reference>
<keyword evidence="3" id="KW-1185">Reference proteome</keyword>
<keyword evidence="1" id="KW-1133">Transmembrane helix</keyword>
<sequence length="167" mass="17678">MVSDPEGSDIEIEANQGFESVWSRAQFLLQVVIGAVVCAGLLGMFGNGWMSTSTRHFSGMPLAVTYQRLMRANAPADLIVAITGRLPGDVLELGVGSELLDRASIGSTRPGAAAISATAKGETFTFRLGPDHAGHITLKLSVRRPGPVGMTLLANGERLELPLFVYP</sequence>
<organism evidence="2 3">
    <name type="scientific">Methylobacterium oryzae</name>
    <dbReference type="NCBI Taxonomy" id="334852"/>
    <lineage>
        <taxon>Bacteria</taxon>
        <taxon>Pseudomonadati</taxon>
        <taxon>Pseudomonadota</taxon>
        <taxon>Alphaproteobacteria</taxon>
        <taxon>Hyphomicrobiales</taxon>
        <taxon>Methylobacteriaceae</taxon>
        <taxon>Methylobacterium</taxon>
    </lineage>
</organism>
<dbReference type="Proteomes" id="UP001355206">
    <property type="component" value="Unassembled WGS sequence"/>
</dbReference>
<dbReference type="RefSeq" id="WP_331303424.1">
    <property type="nucleotide sequence ID" value="NZ_MLCA01000011.1"/>
</dbReference>
<comment type="caution">
    <text evidence="2">The sequence shown here is derived from an EMBL/GenBank/DDBJ whole genome shotgun (WGS) entry which is preliminary data.</text>
</comment>
<evidence type="ECO:0000256" key="1">
    <source>
        <dbReference type="SAM" id="Phobius"/>
    </source>
</evidence>
<evidence type="ECO:0000313" key="3">
    <source>
        <dbReference type="Proteomes" id="UP001355206"/>
    </source>
</evidence>
<keyword evidence="1" id="KW-0472">Membrane</keyword>
<feature type="transmembrane region" description="Helical" evidence="1">
    <location>
        <begin position="27"/>
        <end position="50"/>
    </location>
</feature>
<accession>A0ABU7TTC6</accession>